<reference evidence="4" key="1">
    <citation type="journal article" date="2016" name="Proc. Natl. Acad. Sci. U.S.A.">
        <title>Comparative genomics of biotechnologically important yeasts.</title>
        <authorList>
            <person name="Riley R."/>
            <person name="Haridas S."/>
            <person name="Wolfe K.H."/>
            <person name="Lopes M.R."/>
            <person name="Hittinger C.T."/>
            <person name="Goeker M."/>
            <person name="Salamov A.A."/>
            <person name="Wisecaver J.H."/>
            <person name="Long T.M."/>
            <person name="Calvey C.H."/>
            <person name="Aerts A.L."/>
            <person name="Barry K.W."/>
            <person name="Choi C."/>
            <person name="Clum A."/>
            <person name="Coughlan A.Y."/>
            <person name="Deshpande S."/>
            <person name="Douglass A.P."/>
            <person name="Hanson S.J."/>
            <person name="Klenk H.-P."/>
            <person name="LaButti K.M."/>
            <person name="Lapidus A."/>
            <person name="Lindquist E.A."/>
            <person name="Lipzen A.M."/>
            <person name="Meier-Kolthoff J.P."/>
            <person name="Ohm R.A."/>
            <person name="Otillar R.P."/>
            <person name="Pangilinan J.L."/>
            <person name="Peng Y."/>
            <person name="Rokas A."/>
            <person name="Rosa C.A."/>
            <person name="Scheuner C."/>
            <person name="Sibirny A.A."/>
            <person name="Slot J.C."/>
            <person name="Stielow J.B."/>
            <person name="Sun H."/>
            <person name="Kurtzman C.P."/>
            <person name="Blackwell M."/>
            <person name="Grigoriev I.V."/>
            <person name="Jeffries T.W."/>
        </authorList>
    </citation>
    <scope>NUCLEOTIDE SEQUENCE [LARGE SCALE GENOMIC DNA]</scope>
    <source>
        <strain evidence="4">NRRL Y-1626</strain>
    </source>
</reference>
<feature type="non-terminal residue" evidence="3">
    <location>
        <position position="1"/>
    </location>
</feature>
<dbReference type="AlphaFoldDB" id="A0A1B7TED8"/>
<sequence length="149" mass="17802">NSPRYIWRNTFRFSTRVKEQILKDYERQQQDSKARAIAAQHQHQQQQQGSQSRYSRYKSMDRRDKTRSNPYQLFIDEEFRDMWEDTKLPSRQEIPRKLEDLGLKPASIDPSTIIKKGTITKVDVKKKRARRSKVTNTHMAGLLKDYNNT</sequence>
<dbReference type="InterPro" id="IPR016656">
    <property type="entry name" value="TFIIE-bsu"/>
</dbReference>
<keyword evidence="4" id="KW-1185">Reference proteome</keyword>
<dbReference type="GO" id="GO:0006367">
    <property type="term" value="P:transcription initiation at RNA polymerase II promoter"/>
    <property type="evidence" value="ECO:0007669"/>
    <property type="project" value="InterPro"/>
</dbReference>
<dbReference type="Pfam" id="PF22254">
    <property type="entry name" value="TFA2_E-tether"/>
    <property type="match status" value="1"/>
</dbReference>
<dbReference type="GO" id="GO:0005673">
    <property type="term" value="C:transcription factor TFIIE complex"/>
    <property type="evidence" value="ECO:0007669"/>
    <property type="project" value="InterPro"/>
</dbReference>
<accession>A0A1B7TED8</accession>
<proteinExistence type="predicted"/>
<feature type="region of interest" description="Disordered" evidence="1">
    <location>
        <begin position="26"/>
        <end position="71"/>
    </location>
</feature>
<evidence type="ECO:0000256" key="1">
    <source>
        <dbReference type="SAM" id="MobiDB-lite"/>
    </source>
</evidence>
<feature type="domain" description="Transcription initiation factor IIE subunit beta E-tether" evidence="2">
    <location>
        <begin position="72"/>
        <end position="104"/>
    </location>
</feature>
<comment type="caution">
    <text evidence="3">The sequence shown here is derived from an EMBL/GenBank/DDBJ whole genome shotgun (WGS) entry which is preliminary data.</text>
</comment>
<organism evidence="3 4">
    <name type="scientific">Hanseniaspora valbyensis NRRL Y-1626</name>
    <dbReference type="NCBI Taxonomy" id="766949"/>
    <lineage>
        <taxon>Eukaryota</taxon>
        <taxon>Fungi</taxon>
        <taxon>Dikarya</taxon>
        <taxon>Ascomycota</taxon>
        <taxon>Saccharomycotina</taxon>
        <taxon>Saccharomycetes</taxon>
        <taxon>Saccharomycodales</taxon>
        <taxon>Saccharomycodaceae</taxon>
        <taxon>Hanseniaspora</taxon>
    </lineage>
</organism>
<dbReference type="PANTHER" id="PTHR12716:SF8">
    <property type="entry name" value="TRANSCRIPTION INITIATION FACTOR IIE SUBUNIT BETA"/>
    <property type="match status" value="1"/>
</dbReference>
<dbReference type="InterPro" id="IPR054600">
    <property type="entry name" value="TFA2_E-tether"/>
</dbReference>
<evidence type="ECO:0000313" key="3">
    <source>
        <dbReference type="EMBL" id="OBA27081.1"/>
    </source>
</evidence>
<gene>
    <name evidence="3" type="ORF">HANVADRAFT_2186</name>
</gene>
<dbReference type="OrthoDB" id="5323195at2759"/>
<protein>
    <recommendedName>
        <fullName evidence="2">Transcription initiation factor IIE subunit beta E-tether domain-containing protein</fullName>
    </recommendedName>
</protein>
<feature type="compositionally biased region" description="Basic and acidic residues" evidence="1">
    <location>
        <begin position="58"/>
        <end position="67"/>
    </location>
</feature>
<dbReference type="EMBL" id="LXPE01000011">
    <property type="protein sequence ID" value="OBA27081.1"/>
    <property type="molecule type" value="Genomic_DNA"/>
</dbReference>
<dbReference type="GO" id="GO:0001097">
    <property type="term" value="F:TFIIH-class transcription factor complex binding"/>
    <property type="evidence" value="ECO:0007669"/>
    <property type="project" value="TreeGrafter"/>
</dbReference>
<dbReference type="PANTHER" id="PTHR12716">
    <property type="entry name" value="TRANSCRIPTION INITIATION FACTOR IIE, BETA SUBUNIT"/>
    <property type="match status" value="1"/>
</dbReference>
<evidence type="ECO:0000313" key="4">
    <source>
        <dbReference type="Proteomes" id="UP000092321"/>
    </source>
</evidence>
<name>A0A1B7TED8_9ASCO</name>
<dbReference type="Proteomes" id="UP000092321">
    <property type="component" value="Unassembled WGS sequence"/>
</dbReference>
<evidence type="ECO:0000259" key="2">
    <source>
        <dbReference type="Pfam" id="PF22254"/>
    </source>
</evidence>